<feature type="compositionally biased region" description="Basic and acidic residues" evidence="1">
    <location>
        <begin position="129"/>
        <end position="143"/>
    </location>
</feature>
<comment type="caution">
    <text evidence="3">The sequence shown here is derived from an EMBL/GenBank/DDBJ whole genome shotgun (WGS) entry which is preliminary data.</text>
</comment>
<feature type="region of interest" description="Disordered" evidence="1">
    <location>
        <begin position="92"/>
        <end position="158"/>
    </location>
</feature>
<dbReference type="EMBL" id="LAVV01001181">
    <property type="protein sequence ID" value="KNZ63749.1"/>
    <property type="molecule type" value="Genomic_DNA"/>
</dbReference>
<feature type="compositionally biased region" description="Polar residues" evidence="1">
    <location>
        <begin position="110"/>
        <end position="120"/>
    </location>
</feature>
<dbReference type="OrthoDB" id="430476at2759"/>
<dbReference type="VEuPathDB" id="FungiDB:VP01_11063g1"/>
<evidence type="ECO:0000313" key="4">
    <source>
        <dbReference type="Proteomes" id="UP000037035"/>
    </source>
</evidence>
<sequence>KGKKFHPKGEEGLLVGFDPTLLSYRILTSAGSIIKSKHVQFLKKPESLVIASNSDDASEEIKFANEQPSSAERQERHEVLGCESLDCEENELNNAITEDNQSNDSDEEIQNNLVDQNPSSSPEPPPTRKLQDRSTLRPPERYGFHHYYKPRTIESALR</sequence>
<accession>A0A0L6VSS6</accession>
<proteinExistence type="predicted"/>
<dbReference type="InterPro" id="IPR057670">
    <property type="entry name" value="SH3_retrovirus"/>
</dbReference>
<name>A0A0L6VSS6_9BASI</name>
<dbReference type="Proteomes" id="UP000037035">
    <property type="component" value="Unassembled WGS sequence"/>
</dbReference>
<feature type="domain" description="Retroviral polymerase SH3-like" evidence="2">
    <location>
        <begin position="2"/>
        <end position="44"/>
    </location>
</feature>
<dbReference type="AlphaFoldDB" id="A0A0L6VSS6"/>
<feature type="non-terminal residue" evidence="3">
    <location>
        <position position="1"/>
    </location>
</feature>
<feature type="compositionally biased region" description="Polar residues" evidence="1">
    <location>
        <begin position="92"/>
        <end position="103"/>
    </location>
</feature>
<feature type="region of interest" description="Disordered" evidence="1">
    <location>
        <begin position="54"/>
        <end position="76"/>
    </location>
</feature>
<dbReference type="Pfam" id="PF25597">
    <property type="entry name" value="SH3_retrovirus"/>
    <property type="match status" value="1"/>
</dbReference>
<keyword evidence="4" id="KW-1185">Reference proteome</keyword>
<reference evidence="3 4" key="1">
    <citation type="submission" date="2015-08" db="EMBL/GenBank/DDBJ databases">
        <title>Next Generation Sequencing and Analysis of the Genome of Puccinia sorghi L Schw, the Causal Agent of Maize Common Rust.</title>
        <authorList>
            <person name="Rochi L."/>
            <person name="Burguener G."/>
            <person name="Darino M."/>
            <person name="Turjanski A."/>
            <person name="Kreff E."/>
            <person name="Dieguez M.J."/>
            <person name="Sacco F."/>
        </authorList>
    </citation>
    <scope>NUCLEOTIDE SEQUENCE [LARGE SCALE GENOMIC DNA]</scope>
    <source>
        <strain evidence="3 4">RO10H11247</strain>
    </source>
</reference>
<protein>
    <recommendedName>
        <fullName evidence="2">Retroviral polymerase SH3-like domain-containing protein</fullName>
    </recommendedName>
</protein>
<evidence type="ECO:0000313" key="3">
    <source>
        <dbReference type="EMBL" id="KNZ63749.1"/>
    </source>
</evidence>
<gene>
    <name evidence="3" type="ORF">VP01_11063g1</name>
</gene>
<evidence type="ECO:0000256" key="1">
    <source>
        <dbReference type="SAM" id="MobiDB-lite"/>
    </source>
</evidence>
<evidence type="ECO:0000259" key="2">
    <source>
        <dbReference type="Pfam" id="PF25597"/>
    </source>
</evidence>
<organism evidence="3 4">
    <name type="scientific">Puccinia sorghi</name>
    <dbReference type="NCBI Taxonomy" id="27349"/>
    <lineage>
        <taxon>Eukaryota</taxon>
        <taxon>Fungi</taxon>
        <taxon>Dikarya</taxon>
        <taxon>Basidiomycota</taxon>
        <taxon>Pucciniomycotina</taxon>
        <taxon>Pucciniomycetes</taxon>
        <taxon>Pucciniales</taxon>
        <taxon>Pucciniaceae</taxon>
        <taxon>Puccinia</taxon>
    </lineage>
</organism>